<evidence type="ECO:0000259" key="2">
    <source>
        <dbReference type="Pfam" id="PF00892"/>
    </source>
</evidence>
<feature type="transmembrane region" description="Helical" evidence="1">
    <location>
        <begin position="154"/>
        <end position="176"/>
    </location>
</feature>
<feature type="domain" description="EamA" evidence="2">
    <location>
        <begin position="14"/>
        <end position="147"/>
    </location>
</feature>
<feature type="transmembrane region" description="Helical" evidence="1">
    <location>
        <begin position="14"/>
        <end position="33"/>
    </location>
</feature>
<feature type="transmembrane region" description="Helical" evidence="1">
    <location>
        <begin position="45"/>
        <end position="64"/>
    </location>
</feature>
<dbReference type="InterPro" id="IPR037185">
    <property type="entry name" value="EmrE-like"/>
</dbReference>
<dbReference type="PANTHER" id="PTHR22911:SF135">
    <property type="entry name" value="BLR4310 PROTEIN"/>
    <property type="match status" value="1"/>
</dbReference>
<keyword evidence="1" id="KW-0472">Membrane</keyword>
<feature type="transmembrane region" description="Helical" evidence="1">
    <location>
        <begin position="183"/>
        <end position="202"/>
    </location>
</feature>
<feature type="transmembrane region" description="Helical" evidence="1">
    <location>
        <begin position="131"/>
        <end position="148"/>
    </location>
</feature>
<gene>
    <name evidence="3" type="ORF">MGWOODY_XGa2401</name>
</gene>
<feature type="transmembrane region" description="Helical" evidence="1">
    <location>
        <begin position="214"/>
        <end position="232"/>
    </location>
</feature>
<name>A0A160TUP8_9ZZZZ</name>
<protein>
    <submittedName>
        <fullName evidence="3">Membrane protein</fullName>
    </submittedName>
</protein>
<feature type="domain" description="EamA" evidence="2">
    <location>
        <begin position="157"/>
        <end position="283"/>
    </location>
</feature>
<evidence type="ECO:0000313" key="3">
    <source>
        <dbReference type="EMBL" id="CUS51649.1"/>
    </source>
</evidence>
<dbReference type="SUPFAM" id="SSF103481">
    <property type="entry name" value="Multidrug resistance efflux transporter EmrE"/>
    <property type="match status" value="2"/>
</dbReference>
<keyword evidence="1" id="KW-0812">Transmembrane</keyword>
<evidence type="ECO:0000256" key="1">
    <source>
        <dbReference type="SAM" id="Phobius"/>
    </source>
</evidence>
<accession>A0A160TUP8</accession>
<dbReference type="GO" id="GO:0016020">
    <property type="term" value="C:membrane"/>
    <property type="evidence" value="ECO:0007669"/>
    <property type="project" value="InterPro"/>
</dbReference>
<feature type="transmembrane region" description="Helical" evidence="1">
    <location>
        <begin position="103"/>
        <end position="124"/>
    </location>
</feature>
<dbReference type="Pfam" id="PF00892">
    <property type="entry name" value="EamA"/>
    <property type="match status" value="2"/>
</dbReference>
<reference evidence="3" key="1">
    <citation type="submission" date="2015-10" db="EMBL/GenBank/DDBJ databases">
        <authorList>
            <person name="Gilbert D.G."/>
        </authorList>
    </citation>
    <scope>NUCLEOTIDE SEQUENCE</scope>
</reference>
<feature type="transmembrane region" description="Helical" evidence="1">
    <location>
        <begin position="269"/>
        <end position="288"/>
    </location>
</feature>
<feature type="transmembrane region" description="Helical" evidence="1">
    <location>
        <begin position="76"/>
        <end position="97"/>
    </location>
</feature>
<feature type="transmembrane region" description="Helical" evidence="1">
    <location>
        <begin position="244"/>
        <end position="263"/>
    </location>
</feature>
<organism evidence="3">
    <name type="scientific">hydrothermal vent metagenome</name>
    <dbReference type="NCBI Taxonomy" id="652676"/>
    <lineage>
        <taxon>unclassified sequences</taxon>
        <taxon>metagenomes</taxon>
        <taxon>ecological metagenomes</taxon>
    </lineage>
</organism>
<dbReference type="AlphaFoldDB" id="A0A160TUP8"/>
<sequence>MPPVRPHRPAAERWAIPMIAGSCVLISVNGLVIRSFDSASDWQIIFYRQAFFIAGLLLVLILQYRSRLPGMFLQVGWAGIGGAISLGLANPTFIMALSHTTVASALFTISASPLITAVLARIFLKEHISRPTMVAIIVAMIGISIMVSDGFLSGSIFGNLLALLCAFFFSTFVIFLRVGKDRNMLPASVMGAIIGGLIGLVGCEFDFRVSLHDLSLLFLWGAVIVTIVHYFFTLGSRYITGAEIMLITLIEFTLGPIWVWLVFGEQPTRIALIGGLIVLSAVAARALLIMHQERRTRHLGATRLP</sequence>
<dbReference type="InterPro" id="IPR000620">
    <property type="entry name" value="EamA_dom"/>
</dbReference>
<proteinExistence type="predicted"/>
<dbReference type="PANTHER" id="PTHR22911">
    <property type="entry name" value="ACYL-MALONYL CONDENSING ENZYME-RELATED"/>
    <property type="match status" value="1"/>
</dbReference>
<keyword evidence="1" id="KW-1133">Transmembrane helix</keyword>
<dbReference type="EMBL" id="CZRL01000064">
    <property type="protein sequence ID" value="CUS51649.1"/>
    <property type="molecule type" value="Genomic_DNA"/>
</dbReference>